<organism evidence="2 3">
    <name type="scientific">Phytophthora rubi</name>
    <dbReference type="NCBI Taxonomy" id="129364"/>
    <lineage>
        <taxon>Eukaryota</taxon>
        <taxon>Sar</taxon>
        <taxon>Stramenopiles</taxon>
        <taxon>Oomycota</taxon>
        <taxon>Peronosporomycetes</taxon>
        <taxon>Peronosporales</taxon>
        <taxon>Peronosporaceae</taxon>
        <taxon>Phytophthora</taxon>
    </lineage>
</organism>
<evidence type="ECO:0000313" key="3">
    <source>
        <dbReference type="Proteomes" id="UP000434957"/>
    </source>
</evidence>
<dbReference type="EMBL" id="QXFT01001574">
    <property type="protein sequence ID" value="KAE9315191.1"/>
    <property type="molecule type" value="Genomic_DNA"/>
</dbReference>
<sequence length="126" mass="14197">MNVNTMVLCSLCGLTGARAQKTSCNTARYSPVEICCAEWQRLVRMRHFVTLHCLKDPRDSSWMDTWLRGIDENFISTTSLCRQAFCMLLERFQAFYSIQIYSPKGGGTRGGCSCAIKCLACFLLST</sequence>
<evidence type="ECO:0008006" key="4">
    <source>
        <dbReference type="Google" id="ProtNLM"/>
    </source>
</evidence>
<gene>
    <name evidence="2" type="ORF">PR003_g19055</name>
</gene>
<keyword evidence="1" id="KW-0732">Signal</keyword>
<dbReference type="Proteomes" id="UP000434957">
    <property type="component" value="Unassembled WGS sequence"/>
</dbReference>
<proteinExistence type="predicted"/>
<feature type="chain" id="PRO_5025330211" description="Secreted protein" evidence="1">
    <location>
        <begin position="20"/>
        <end position="126"/>
    </location>
</feature>
<comment type="caution">
    <text evidence="2">The sequence shown here is derived from an EMBL/GenBank/DDBJ whole genome shotgun (WGS) entry which is preliminary data.</text>
</comment>
<keyword evidence="3" id="KW-1185">Reference proteome</keyword>
<protein>
    <recommendedName>
        <fullName evidence="4">Secreted protein</fullName>
    </recommendedName>
</protein>
<name>A0A6A4EBB2_9STRA</name>
<accession>A0A6A4EBB2</accession>
<evidence type="ECO:0000313" key="2">
    <source>
        <dbReference type="EMBL" id="KAE9315191.1"/>
    </source>
</evidence>
<evidence type="ECO:0000256" key="1">
    <source>
        <dbReference type="SAM" id="SignalP"/>
    </source>
</evidence>
<dbReference type="AlphaFoldDB" id="A0A6A4EBB2"/>
<feature type="signal peptide" evidence="1">
    <location>
        <begin position="1"/>
        <end position="19"/>
    </location>
</feature>
<reference evidence="2 3" key="1">
    <citation type="submission" date="2018-08" db="EMBL/GenBank/DDBJ databases">
        <title>Genomic investigation of the strawberry pathogen Phytophthora fragariae indicates pathogenicity is determined by transcriptional variation in three key races.</title>
        <authorList>
            <person name="Adams T.M."/>
            <person name="Armitage A.D."/>
            <person name="Sobczyk M.K."/>
            <person name="Bates H.J."/>
            <person name="Dunwell J.M."/>
            <person name="Nellist C.F."/>
            <person name="Harrison R.J."/>
        </authorList>
    </citation>
    <scope>NUCLEOTIDE SEQUENCE [LARGE SCALE GENOMIC DNA]</scope>
    <source>
        <strain evidence="2 3">SCRP333</strain>
    </source>
</reference>